<gene>
    <name evidence="2" type="ORF">PVAP13_9NG147719</name>
</gene>
<name>A0A8T0MF81_PANVG</name>
<feature type="region of interest" description="Disordered" evidence="1">
    <location>
        <begin position="192"/>
        <end position="221"/>
    </location>
</feature>
<dbReference type="Proteomes" id="UP000823388">
    <property type="component" value="Chromosome 9N"/>
</dbReference>
<keyword evidence="3" id="KW-1185">Reference proteome</keyword>
<evidence type="ECO:0000256" key="1">
    <source>
        <dbReference type="SAM" id="MobiDB-lite"/>
    </source>
</evidence>
<dbReference type="EMBL" id="CM029054">
    <property type="protein sequence ID" value="KAG2535990.1"/>
    <property type="molecule type" value="Genomic_DNA"/>
</dbReference>
<proteinExistence type="predicted"/>
<reference evidence="2" key="1">
    <citation type="submission" date="2020-05" db="EMBL/GenBank/DDBJ databases">
        <title>WGS assembly of Panicum virgatum.</title>
        <authorList>
            <person name="Lovell J.T."/>
            <person name="Jenkins J."/>
            <person name="Shu S."/>
            <person name="Juenger T.E."/>
            <person name="Schmutz J."/>
        </authorList>
    </citation>
    <scope>NUCLEOTIDE SEQUENCE</scope>
    <source>
        <strain evidence="2">AP13</strain>
    </source>
</reference>
<feature type="region of interest" description="Disordered" evidence="1">
    <location>
        <begin position="1"/>
        <end position="33"/>
    </location>
</feature>
<sequence length="286" mass="30623">MVVASHAVASSVSQRRRQPPLSRSSSPVGREEGHNVVPMVEAADSLPAGNARQQQTSALGRPRTAALGSCGRAPHYIAVRSSPARANGSTAAPSVRRTMASARHEIRGDWASVGRLAWWFLRPSATRRVFFLFQPEQRKRQTPSTQHRAAGAVGRPAPALRSPAPPPPPPPPPPQPLRPSAVGRRRIRALGTARHRGDLQGCSRPPPATASALGTRRPRWPPAVPARCAACAAPRRPPPRSPAGLLAPPAGLFVTWLRHLPWRWVDKGAARGSINAWRSAHSPSLG</sequence>
<feature type="compositionally biased region" description="Low complexity" evidence="1">
    <location>
        <begin position="1"/>
        <end position="28"/>
    </location>
</feature>
<dbReference type="AlphaFoldDB" id="A0A8T0MF81"/>
<feature type="region of interest" description="Disordered" evidence="1">
    <location>
        <begin position="45"/>
        <end position="66"/>
    </location>
</feature>
<organism evidence="2 3">
    <name type="scientific">Panicum virgatum</name>
    <name type="common">Blackwell switchgrass</name>
    <dbReference type="NCBI Taxonomy" id="38727"/>
    <lineage>
        <taxon>Eukaryota</taxon>
        <taxon>Viridiplantae</taxon>
        <taxon>Streptophyta</taxon>
        <taxon>Embryophyta</taxon>
        <taxon>Tracheophyta</taxon>
        <taxon>Spermatophyta</taxon>
        <taxon>Magnoliopsida</taxon>
        <taxon>Liliopsida</taxon>
        <taxon>Poales</taxon>
        <taxon>Poaceae</taxon>
        <taxon>PACMAD clade</taxon>
        <taxon>Panicoideae</taxon>
        <taxon>Panicodae</taxon>
        <taxon>Paniceae</taxon>
        <taxon>Panicinae</taxon>
        <taxon>Panicum</taxon>
        <taxon>Panicum sect. Hiantes</taxon>
    </lineage>
</organism>
<accession>A0A8T0MF81</accession>
<comment type="caution">
    <text evidence="2">The sequence shown here is derived from an EMBL/GenBank/DDBJ whole genome shotgun (WGS) entry which is preliminary data.</text>
</comment>
<feature type="compositionally biased region" description="Low complexity" evidence="1">
    <location>
        <begin position="148"/>
        <end position="162"/>
    </location>
</feature>
<protein>
    <submittedName>
        <fullName evidence="2">Uncharacterized protein</fullName>
    </submittedName>
</protein>
<feature type="compositionally biased region" description="Pro residues" evidence="1">
    <location>
        <begin position="163"/>
        <end position="177"/>
    </location>
</feature>
<feature type="region of interest" description="Disordered" evidence="1">
    <location>
        <begin position="137"/>
        <end position="180"/>
    </location>
</feature>
<evidence type="ECO:0000313" key="3">
    <source>
        <dbReference type="Proteomes" id="UP000823388"/>
    </source>
</evidence>
<evidence type="ECO:0000313" key="2">
    <source>
        <dbReference type="EMBL" id="KAG2535990.1"/>
    </source>
</evidence>